<evidence type="ECO:0000313" key="2">
    <source>
        <dbReference type="EMBL" id="CAB3997694.1"/>
    </source>
</evidence>
<reference evidence="2" key="1">
    <citation type="submission" date="2020-04" db="EMBL/GenBank/DDBJ databases">
        <authorList>
            <person name="Alioto T."/>
            <person name="Alioto T."/>
            <person name="Gomez Garrido J."/>
        </authorList>
    </citation>
    <scope>NUCLEOTIDE SEQUENCE</scope>
    <source>
        <strain evidence="2">A484AB</strain>
    </source>
</reference>
<organism evidence="2 3">
    <name type="scientific">Paramuricea clavata</name>
    <name type="common">Red gorgonian</name>
    <name type="synonym">Violescent sea-whip</name>
    <dbReference type="NCBI Taxonomy" id="317549"/>
    <lineage>
        <taxon>Eukaryota</taxon>
        <taxon>Metazoa</taxon>
        <taxon>Cnidaria</taxon>
        <taxon>Anthozoa</taxon>
        <taxon>Octocorallia</taxon>
        <taxon>Malacalcyonacea</taxon>
        <taxon>Plexauridae</taxon>
        <taxon>Paramuricea</taxon>
    </lineage>
</organism>
<sequence>MEIVTDPNLSVLESESSTIDLHKTNMSLFTDDEESNDECSLEEDTSLDELTKLVLEDLNDGRQSYSDSMRSSDDDTTCDEHHDIFPMSDDEQQSDGDELQHANVEYVERQDISDAQQSPSTPLFTFGPHQKFSKGHEIYAMKEEYSMVQEMKLSALLIYCLVHFMLNARHLGVPPYPTSDITL</sequence>
<evidence type="ECO:0000313" key="3">
    <source>
        <dbReference type="Proteomes" id="UP001152795"/>
    </source>
</evidence>
<dbReference type="Proteomes" id="UP001152795">
    <property type="component" value="Unassembled WGS sequence"/>
</dbReference>
<dbReference type="AlphaFoldDB" id="A0A7D9E179"/>
<comment type="caution">
    <text evidence="2">The sequence shown here is derived from an EMBL/GenBank/DDBJ whole genome shotgun (WGS) entry which is preliminary data.</text>
</comment>
<name>A0A7D9E179_PARCT</name>
<keyword evidence="3" id="KW-1185">Reference proteome</keyword>
<gene>
    <name evidence="2" type="ORF">PACLA_8A059181</name>
</gene>
<feature type="region of interest" description="Disordered" evidence="1">
    <location>
        <begin position="58"/>
        <end position="99"/>
    </location>
</feature>
<dbReference type="EMBL" id="CACRXK020003164">
    <property type="protein sequence ID" value="CAB3997694.1"/>
    <property type="molecule type" value="Genomic_DNA"/>
</dbReference>
<evidence type="ECO:0000256" key="1">
    <source>
        <dbReference type="SAM" id="MobiDB-lite"/>
    </source>
</evidence>
<protein>
    <submittedName>
        <fullName evidence="2">Uncharacterized protein</fullName>
    </submittedName>
</protein>
<accession>A0A7D9E179</accession>
<feature type="compositionally biased region" description="Basic and acidic residues" evidence="1">
    <location>
        <begin position="70"/>
        <end position="84"/>
    </location>
</feature>
<feature type="compositionally biased region" description="Acidic residues" evidence="1">
    <location>
        <begin position="88"/>
        <end position="97"/>
    </location>
</feature>
<proteinExistence type="predicted"/>